<dbReference type="InterPro" id="IPR035965">
    <property type="entry name" value="PAS-like_dom_sf"/>
</dbReference>
<keyword evidence="3" id="KW-1185">Reference proteome</keyword>
<dbReference type="CDD" id="cd00130">
    <property type="entry name" value="PAS"/>
    <property type="match status" value="1"/>
</dbReference>
<name>A0A286GK55_9PROT</name>
<dbReference type="Gene3D" id="3.30.450.20">
    <property type="entry name" value="PAS domain"/>
    <property type="match status" value="1"/>
</dbReference>
<dbReference type="EMBL" id="OCNJ01000004">
    <property type="protein sequence ID" value="SOD95479.1"/>
    <property type="molecule type" value="Genomic_DNA"/>
</dbReference>
<dbReference type="RefSeq" id="WP_097279301.1">
    <property type="nucleotide sequence ID" value="NZ_OCNJ01000004.1"/>
</dbReference>
<gene>
    <name evidence="2" type="ORF">SAMN05421508_104354</name>
</gene>
<dbReference type="Proteomes" id="UP000219621">
    <property type="component" value="Unassembled WGS sequence"/>
</dbReference>
<evidence type="ECO:0000313" key="3">
    <source>
        <dbReference type="Proteomes" id="UP000219621"/>
    </source>
</evidence>
<dbReference type="InterPro" id="IPR000014">
    <property type="entry name" value="PAS"/>
</dbReference>
<reference evidence="3" key="1">
    <citation type="submission" date="2017-09" db="EMBL/GenBank/DDBJ databases">
        <authorList>
            <person name="Varghese N."/>
            <person name="Submissions S."/>
        </authorList>
    </citation>
    <scope>NUCLEOTIDE SEQUENCE [LARGE SCALE GENOMIC DNA]</scope>
    <source>
        <strain evidence="3">USBA 140</strain>
    </source>
</reference>
<evidence type="ECO:0000259" key="1">
    <source>
        <dbReference type="SMART" id="SM00091"/>
    </source>
</evidence>
<organism evidence="2 3">
    <name type="scientific">Caenispirillum bisanense</name>
    <dbReference type="NCBI Taxonomy" id="414052"/>
    <lineage>
        <taxon>Bacteria</taxon>
        <taxon>Pseudomonadati</taxon>
        <taxon>Pseudomonadota</taxon>
        <taxon>Alphaproteobacteria</taxon>
        <taxon>Rhodospirillales</taxon>
        <taxon>Novispirillaceae</taxon>
        <taxon>Caenispirillum</taxon>
    </lineage>
</organism>
<protein>
    <submittedName>
        <fullName evidence="2">PAS domain-containing protein</fullName>
    </submittedName>
</protein>
<dbReference type="AlphaFoldDB" id="A0A286GK55"/>
<dbReference type="SUPFAM" id="SSF55785">
    <property type="entry name" value="PYP-like sensor domain (PAS domain)"/>
    <property type="match status" value="2"/>
</dbReference>
<feature type="domain" description="PAS" evidence="1">
    <location>
        <begin position="271"/>
        <end position="338"/>
    </location>
</feature>
<proteinExistence type="predicted"/>
<sequence>MTIANFSLAANSGPLIDVLAGDGTIVTADSHQAAFLGYSPDDLVGARWDLVYSLDAREQLAALFAAPPARRASVVPLGLRTSSGDIVPTTAIFDWTEVAGEVCLRLFKWPAGSALDDVAALAEANEILAGIVAASADAGWCMEWADPVDLSAPQHEVVRQVFENGPRWRFCNDAMARLYRTPADVDFNARPVSEIFPRTPENEAFVRSLIEANFDVNGKPSRDLRYDGVFIDVENDVRGHIVGNRLYRMWGTVRDVSKHIRRETMLKGEIESLQSVLMALPDPVVVVTPEGDLVYANIAAEALFDGQAEVLALRGFAALVEFDRSLDAVVADVQASPAATSRSPFSAQVVRPDGRMWVEVTASYFELRGSPSLVLCLRPARHGDERRGQRLQAGGRR</sequence>
<evidence type="ECO:0000313" key="2">
    <source>
        <dbReference type="EMBL" id="SOD95479.1"/>
    </source>
</evidence>
<accession>A0A286GK55</accession>
<feature type="domain" description="PAS" evidence="1">
    <location>
        <begin position="2"/>
        <end position="69"/>
    </location>
</feature>
<dbReference type="SMART" id="SM00091">
    <property type="entry name" value="PAS"/>
    <property type="match status" value="2"/>
</dbReference>
<dbReference type="Pfam" id="PF13426">
    <property type="entry name" value="PAS_9"/>
    <property type="match status" value="1"/>
</dbReference>